<evidence type="ECO:0000313" key="2">
    <source>
        <dbReference type="Proteomes" id="UP000216133"/>
    </source>
</evidence>
<reference evidence="1 2" key="1">
    <citation type="submission" date="2017-07" db="EMBL/GenBank/DDBJ databases">
        <title>Isolation and whole genome analysis of endospore-forming bacteria from heroin.</title>
        <authorList>
            <person name="Kalinowski J."/>
            <person name="Ahrens B."/>
            <person name="Al-Dilaimi A."/>
            <person name="Winkler A."/>
            <person name="Wibberg D."/>
            <person name="Schleenbecker U."/>
            <person name="Ruckert C."/>
            <person name="Wolfel R."/>
            <person name="Grass G."/>
        </authorList>
    </citation>
    <scope>NUCLEOTIDE SEQUENCE [LARGE SCALE GENOMIC DNA]</scope>
    <source>
        <strain evidence="1 2">7523-2</strain>
    </source>
</reference>
<dbReference type="AlphaFoldDB" id="A0A268QUN9"/>
<organism evidence="1 2">
    <name type="scientific">Shouchella clausii</name>
    <name type="common">Alkalihalobacillus clausii</name>
    <dbReference type="NCBI Taxonomy" id="79880"/>
    <lineage>
        <taxon>Bacteria</taxon>
        <taxon>Bacillati</taxon>
        <taxon>Bacillota</taxon>
        <taxon>Bacilli</taxon>
        <taxon>Bacillales</taxon>
        <taxon>Bacillaceae</taxon>
        <taxon>Shouchella</taxon>
    </lineage>
</organism>
<dbReference type="Proteomes" id="UP000216133">
    <property type="component" value="Unassembled WGS sequence"/>
</dbReference>
<dbReference type="Gene3D" id="3.50.50.60">
    <property type="entry name" value="FAD/NAD(P)-binding domain"/>
    <property type="match status" value="1"/>
</dbReference>
<comment type="caution">
    <text evidence="1">The sequence shown here is derived from an EMBL/GenBank/DDBJ whole genome shotgun (WGS) entry which is preliminary data.</text>
</comment>
<name>A0A268QUN9_SHOCL</name>
<accession>A0A268QUN9</accession>
<gene>
    <name evidence="1" type="ORF">CHH61_26430</name>
</gene>
<proteinExistence type="predicted"/>
<dbReference type="InterPro" id="IPR036188">
    <property type="entry name" value="FAD/NAD-bd_sf"/>
</dbReference>
<feature type="non-terminal residue" evidence="1">
    <location>
        <position position="32"/>
    </location>
</feature>
<sequence>MKTVLVIGGGVTGLSAMYELNKWKKENNQDIR</sequence>
<evidence type="ECO:0000313" key="1">
    <source>
        <dbReference type="EMBL" id="PAF11602.1"/>
    </source>
</evidence>
<dbReference type="EMBL" id="NPBS01000992">
    <property type="protein sequence ID" value="PAF11602.1"/>
    <property type="molecule type" value="Genomic_DNA"/>
</dbReference>
<protein>
    <submittedName>
        <fullName evidence="1">Protoporphyrinogen oxidase</fullName>
    </submittedName>
</protein>